<proteinExistence type="predicted"/>
<dbReference type="PROSITE" id="PS50097">
    <property type="entry name" value="BTB"/>
    <property type="match status" value="1"/>
</dbReference>
<dbReference type="PANTHER" id="PTHR24410">
    <property type="entry name" value="HL07962P-RELATED"/>
    <property type="match status" value="1"/>
</dbReference>
<dbReference type="AlphaFoldDB" id="A0AAE1DR15"/>
<dbReference type="SUPFAM" id="SSF54695">
    <property type="entry name" value="POZ domain"/>
    <property type="match status" value="1"/>
</dbReference>
<dbReference type="EMBL" id="JAWDGP010002927">
    <property type="protein sequence ID" value="KAK3778543.1"/>
    <property type="molecule type" value="Genomic_DNA"/>
</dbReference>
<comment type="caution">
    <text evidence="2">The sequence shown here is derived from an EMBL/GenBank/DDBJ whole genome shotgun (WGS) entry which is preliminary data.</text>
</comment>
<dbReference type="SMART" id="SM00225">
    <property type="entry name" value="BTB"/>
    <property type="match status" value="1"/>
</dbReference>
<dbReference type="Pfam" id="PF23651">
    <property type="entry name" value="TRAF_BTBD17"/>
    <property type="match status" value="1"/>
</dbReference>
<evidence type="ECO:0000259" key="1">
    <source>
        <dbReference type="PROSITE" id="PS50097"/>
    </source>
</evidence>
<dbReference type="Pfam" id="PF07707">
    <property type="entry name" value="BACK"/>
    <property type="match status" value="1"/>
</dbReference>
<dbReference type="Proteomes" id="UP001283361">
    <property type="component" value="Unassembled WGS sequence"/>
</dbReference>
<protein>
    <recommendedName>
        <fullName evidence="1">BTB domain-containing protein</fullName>
    </recommendedName>
</protein>
<organism evidence="2 3">
    <name type="scientific">Elysia crispata</name>
    <name type="common">lettuce slug</name>
    <dbReference type="NCBI Taxonomy" id="231223"/>
    <lineage>
        <taxon>Eukaryota</taxon>
        <taxon>Metazoa</taxon>
        <taxon>Spiralia</taxon>
        <taxon>Lophotrochozoa</taxon>
        <taxon>Mollusca</taxon>
        <taxon>Gastropoda</taxon>
        <taxon>Heterobranchia</taxon>
        <taxon>Euthyneura</taxon>
        <taxon>Panpulmonata</taxon>
        <taxon>Sacoglossa</taxon>
        <taxon>Placobranchoidea</taxon>
        <taxon>Plakobranchidae</taxon>
        <taxon>Elysia</taxon>
    </lineage>
</organism>
<dbReference type="PANTHER" id="PTHR24410:SF41">
    <property type="entry name" value="HL07962P"/>
    <property type="match status" value="1"/>
</dbReference>
<dbReference type="Pfam" id="PF00651">
    <property type="entry name" value="BTB"/>
    <property type="match status" value="1"/>
</dbReference>
<evidence type="ECO:0000313" key="3">
    <source>
        <dbReference type="Proteomes" id="UP001283361"/>
    </source>
</evidence>
<dbReference type="Gene3D" id="3.30.710.10">
    <property type="entry name" value="Potassium Channel Kv1.1, Chain A"/>
    <property type="match status" value="1"/>
</dbReference>
<dbReference type="InterPro" id="IPR056184">
    <property type="entry name" value="TRAF_BTBD17"/>
</dbReference>
<dbReference type="InterPro" id="IPR000210">
    <property type="entry name" value="BTB/POZ_dom"/>
</dbReference>
<dbReference type="Gene3D" id="1.25.40.420">
    <property type="match status" value="1"/>
</dbReference>
<feature type="domain" description="BTB" evidence="1">
    <location>
        <begin position="2"/>
        <end position="72"/>
    </location>
</feature>
<accession>A0AAE1DR15</accession>
<sequence>MSDVCLQVGAYTFELHKLILSASSDVFKAMLTNKTWPEAHGQPVVLIEEPQCESVFARFIEYIYSGELYLSHSSVCPLLTLADKYNVREMIPLCRAYMLKNLDAPVSQSCVLQWLKMAKLRNDTELETAIMGFVECNFSLVMQTSDFMAADLDIVVNILASSRLVVHNETMLLYATLLWLETFVESGHHSDESIKNVFQCVLGHLRWTMLTADEISCLQDCSVLRQFFQKYRQYCFAQQFPLYILQQHYLNENKDFLQSTSLCFTCGELSQKTNMCELKMYSYSGKLRSTMSYDYDHFCHSSCNKSSKCRNWNSEGDFKLPRIYINDYWCTALTISNFHAFPQYGTQTFLFSTPGISDSFSRNTLEWEVEMCPKGVHFPPAVLIGLERDGNKLVEESSLKTVRLSVMSHSEQELPLKVEVNVLIQTSSRVEPGRAFVERCVSRTCIFDSLNQRHNLDDIVPHEEIAKYLRPESTLPSLHLTSSMAFTLYIVIKKIPYVRVT</sequence>
<reference evidence="2" key="1">
    <citation type="journal article" date="2023" name="G3 (Bethesda)">
        <title>A reference genome for the long-term kleptoplast-retaining sea slug Elysia crispata morphotype clarki.</title>
        <authorList>
            <person name="Eastman K.E."/>
            <person name="Pendleton A.L."/>
            <person name="Shaikh M.A."/>
            <person name="Suttiyut T."/>
            <person name="Ogas R."/>
            <person name="Tomko P."/>
            <person name="Gavelis G."/>
            <person name="Widhalm J.R."/>
            <person name="Wisecaver J.H."/>
        </authorList>
    </citation>
    <scope>NUCLEOTIDE SEQUENCE</scope>
    <source>
        <strain evidence="2">ECLA1</strain>
    </source>
</reference>
<name>A0AAE1DR15_9GAST</name>
<dbReference type="InterPro" id="IPR011705">
    <property type="entry name" value="BACK"/>
</dbReference>
<dbReference type="InterPro" id="IPR051481">
    <property type="entry name" value="BTB-POZ/Galectin-3-binding"/>
</dbReference>
<dbReference type="SMART" id="SM00875">
    <property type="entry name" value="BACK"/>
    <property type="match status" value="1"/>
</dbReference>
<dbReference type="CDD" id="cd18493">
    <property type="entry name" value="BACK_BTBD17"/>
    <property type="match status" value="1"/>
</dbReference>
<dbReference type="InterPro" id="IPR011333">
    <property type="entry name" value="SKP1/BTB/POZ_sf"/>
</dbReference>
<keyword evidence="3" id="KW-1185">Reference proteome</keyword>
<gene>
    <name evidence="2" type="ORF">RRG08_064412</name>
</gene>
<evidence type="ECO:0000313" key="2">
    <source>
        <dbReference type="EMBL" id="KAK3778543.1"/>
    </source>
</evidence>